<dbReference type="Pfam" id="PF22544">
    <property type="entry name" value="HYDIN_VesB_CFA65-like_Ig"/>
    <property type="match status" value="2"/>
</dbReference>
<feature type="region of interest" description="Disordered" evidence="6">
    <location>
        <begin position="1"/>
        <end position="39"/>
    </location>
</feature>
<dbReference type="GO" id="GO:0005930">
    <property type="term" value="C:axoneme"/>
    <property type="evidence" value="ECO:0007669"/>
    <property type="project" value="TreeGrafter"/>
</dbReference>
<evidence type="ECO:0000256" key="1">
    <source>
        <dbReference type="ARBA" id="ARBA00004138"/>
    </source>
</evidence>
<evidence type="ECO:0000256" key="6">
    <source>
        <dbReference type="SAM" id="MobiDB-lite"/>
    </source>
</evidence>
<name>A0A7R5L353_9PASS</name>
<gene>
    <name evidence="9" type="primary">LOC120324822</name>
</gene>
<dbReference type="InterPro" id="IPR033305">
    <property type="entry name" value="Hydin-like"/>
</dbReference>
<dbReference type="Proteomes" id="UP000504627">
    <property type="component" value="Unplaced"/>
</dbReference>
<dbReference type="Gene3D" id="2.60.40.10">
    <property type="entry name" value="Immunoglobulins"/>
    <property type="match status" value="3"/>
</dbReference>
<dbReference type="GO" id="GO:1904158">
    <property type="term" value="P:axonemal central apparatus assembly"/>
    <property type="evidence" value="ECO:0007669"/>
    <property type="project" value="TreeGrafter"/>
</dbReference>
<keyword evidence="5" id="KW-0966">Cell projection</keyword>
<dbReference type="RefSeq" id="XP_039245223.1">
    <property type="nucleotide sequence ID" value="XM_039389289.1"/>
</dbReference>
<dbReference type="PANTHER" id="PTHR23053:SF0">
    <property type="entry name" value="HYDROCEPHALUS-INDUCING PROTEIN HOMOLOG"/>
    <property type="match status" value="1"/>
</dbReference>
<proteinExistence type="predicted"/>
<dbReference type="InterPro" id="IPR013783">
    <property type="entry name" value="Ig-like_fold"/>
</dbReference>
<evidence type="ECO:0000313" key="8">
    <source>
        <dbReference type="Proteomes" id="UP000504627"/>
    </source>
</evidence>
<sequence>MGLRFRKKPDSPQETKLPKIVQHRGTSENSKRKFSSRDQNKTLLEPYPSELVFQNYPLGKVCEMPLLLRNRGKVTRLVRVTMDSSPYFKLVGPNGVCHQIPAGSFCTIKILFIPEGSKSLFLQDHFHELVCICEREKFTVPIRAIGARPILDFPDQLDFSSCPVNHSTQKTLLVRNTGNLEASYSLSTESPFTVSPATGTLDIGEAMQVTVEYHPREIGHHSTSLAVHCDIVDEDTHTRLHGKAKDFNIGLEKYSLEFDKTYLTLSSQRTMLIHNRTNITARFQWKAFATEVEEHPQKIRLSLNLSRPPLETARLSVEKHYEELKRYDGELEEETAKIEADPMLFSDDVFTIEPLEGEVGPHCSAEIKVFFNPRVAQVYRKVAYCLISGRESRLPLCLTGEGLGPCLRFKFAELDMGKVLVGEAYSYEAMLVNTGAINAPFRLIPPTTVHGSCFTFQPQQGIIPRNGILPIQIFFSSSTLGEFEEEFHFNVAECPKPVTLSIRGHVTGLSLHFSTAGLDFNDVSF</sequence>
<dbReference type="InterPro" id="IPR053879">
    <property type="entry name" value="HYDIN_VesB_CFA65-like_Ig"/>
</dbReference>
<reference evidence="9" key="1">
    <citation type="submission" date="2025-08" db="UniProtKB">
        <authorList>
            <consortium name="RefSeq"/>
        </authorList>
    </citation>
    <scope>IDENTIFICATION</scope>
    <source>
        <tissue evidence="9">Muscle</tissue>
    </source>
</reference>
<feature type="domain" description="HYDIN/VesB/CFA65-like Ig-like" evidence="7">
    <location>
        <begin position="149"/>
        <end position="243"/>
    </location>
</feature>
<keyword evidence="8" id="KW-1185">Reference proteome</keyword>
<keyword evidence="4" id="KW-0969">Cilium</keyword>
<evidence type="ECO:0000256" key="3">
    <source>
        <dbReference type="ARBA" id="ARBA00022490"/>
    </source>
</evidence>
<evidence type="ECO:0000259" key="7">
    <source>
        <dbReference type="Pfam" id="PF22544"/>
    </source>
</evidence>
<feature type="non-terminal residue" evidence="9">
    <location>
        <position position="525"/>
    </location>
</feature>
<dbReference type="InParanoid" id="A0A7R5L353"/>
<dbReference type="PANTHER" id="PTHR23053">
    <property type="entry name" value="DLEC1 DELETED IN LUNG AND ESOPHAGEAL CANCER 1"/>
    <property type="match status" value="1"/>
</dbReference>
<feature type="domain" description="HYDIN/VesB/CFA65-like Ig-like" evidence="7">
    <location>
        <begin position="405"/>
        <end position="504"/>
    </location>
</feature>
<dbReference type="AlphaFoldDB" id="A0A7R5L353"/>
<dbReference type="GeneID" id="120324822"/>
<feature type="compositionally biased region" description="Basic and acidic residues" evidence="6">
    <location>
        <begin position="25"/>
        <end position="39"/>
    </location>
</feature>
<accession>A0A7R5L353</accession>
<feature type="compositionally biased region" description="Basic and acidic residues" evidence="6">
    <location>
        <begin position="8"/>
        <end position="17"/>
    </location>
</feature>
<dbReference type="GO" id="GO:0003341">
    <property type="term" value="P:cilium movement"/>
    <property type="evidence" value="ECO:0007669"/>
    <property type="project" value="TreeGrafter"/>
</dbReference>
<evidence type="ECO:0000256" key="4">
    <source>
        <dbReference type="ARBA" id="ARBA00023069"/>
    </source>
</evidence>
<protein>
    <submittedName>
        <fullName evidence="9">Hydrocephalus-inducing protein-like</fullName>
    </submittedName>
</protein>
<evidence type="ECO:0000256" key="2">
    <source>
        <dbReference type="ARBA" id="ARBA00004496"/>
    </source>
</evidence>
<comment type="subcellular location">
    <subcellularLocation>
        <location evidence="1">Cell projection</location>
        <location evidence="1">Cilium</location>
    </subcellularLocation>
    <subcellularLocation>
        <location evidence="2">Cytoplasm</location>
    </subcellularLocation>
</comment>
<organism evidence="8 9">
    <name type="scientific">Pipra filicauda</name>
    <name type="common">Wire-tailed manakin</name>
    <dbReference type="NCBI Taxonomy" id="649802"/>
    <lineage>
        <taxon>Eukaryota</taxon>
        <taxon>Metazoa</taxon>
        <taxon>Chordata</taxon>
        <taxon>Craniata</taxon>
        <taxon>Vertebrata</taxon>
        <taxon>Euteleostomi</taxon>
        <taxon>Archelosauria</taxon>
        <taxon>Archosauria</taxon>
        <taxon>Dinosauria</taxon>
        <taxon>Saurischia</taxon>
        <taxon>Theropoda</taxon>
        <taxon>Coelurosauria</taxon>
        <taxon>Aves</taxon>
        <taxon>Neognathae</taxon>
        <taxon>Neoaves</taxon>
        <taxon>Telluraves</taxon>
        <taxon>Australaves</taxon>
        <taxon>Passeriformes</taxon>
        <taxon>Pipridae</taxon>
        <taxon>Pipra</taxon>
    </lineage>
</organism>
<evidence type="ECO:0000313" key="9">
    <source>
        <dbReference type="RefSeq" id="XP_039245223.1"/>
    </source>
</evidence>
<evidence type="ECO:0000256" key="5">
    <source>
        <dbReference type="ARBA" id="ARBA00023273"/>
    </source>
</evidence>
<dbReference type="NCBIfam" id="NF012200">
    <property type="entry name" value="choice_anch_D"/>
    <property type="match status" value="1"/>
</dbReference>
<keyword evidence="3" id="KW-0963">Cytoplasm</keyword>